<evidence type="ECO:0000259" key="2">
    <source>
        <dbReference type="PROSITE" id="PS51192"/>
    </source>
</evidence>
<dbReference type="GeneID" id="105312454"/>
<name>A0AAN0IKX3_AMPQE</name>
<dbReference type="GO" id="GO:0043138">
    <property type="term" value="F:3'-5' DNA helicase activity"/>
    <property type="evidence" value="ECO:0007669"/>
    <property type="project" value="TreeGrafter"/>
</dbReference>
<dbReference type="RefSeq" id="XP_011403415.1">
    <property type="nucleotide sequence ID" value="XM_011405113.1"/>
</dbReference>
<evidence type="ECO:0000313" key="3">
    <source>
        <dbReference type="EnsemblMetazoa" id="XP_011403415.1"/>
    </source>
</evidence>
<reference evidence="4" key="1">
    <citation type="journal article" date="2010" name="Nature">
        <title>The Amphimedon queenslandica genome and the evolution of animal complexity.</title>
        <authorList>
            <person name="Srivastava M."/>
            <person name="Simakov O."/>
            <person name="Chapman J."/>
            <person name="Fahey B."/>
            <person name="Gauthier M.E."/>
            <person name="Mitros T."/>
            <person name="Richards G.S."/>
            <person name="Conaco C."/>
            <person name="Dacre M."/>
            <person name="Hellsten U."/>
            <person name="Larroux C."/>
            <person name="Putnam N.H."/>
            <person name="Stanke M."/>
            <person name="Adamska M."/>
            <person name="Darling A."/>
            <person name="Degnan S.M."/>
            <person name="Oakley T.H."/>
            <person name="Plachetzki D.C."/>
            <person name="Zhai Y."/>
            <person name="Adamski M."/>
            <person name="Calcino A."/>
            <person name="Cummins S.F."/>
            <person name="Goodstein D.M."/>
            <person name="Harris C."/>
            <person name="Jackson D.J."/>
            <person name="Leys S.P."/>
            <person name="Shu S."/>
            <person name="Woodcroft B.J."/>
            <person name="Vervoort M."/>
            <person name="Kosik K.S."/>
            <person name="Manning G."/>
            <person name="Degnan B.M."/>
            <person name="Rokhsar D.S."/>
        </authorList>
    </citation>
    <scope>NUCLEOTIDE SEQUENCE [LARGE SCALE GENOMIC DNA]</scope>
</reference>
<dbReference type="GO" id="GO:0005694">
    <property type="term" value="C:chromosome"/>
    <property type="evidence" value="ECO:0007669"/>
    <property type="project" value="TreeGrafter"/>
</dbReference>
<organism evidence="3 4">
    <name type="scientific">Amphimedon queenslandica</name>
    <name type="common">Sponge</name>
    <dbReference type="NCBI Taxonomy" id="400682"/>
    <lineage>
        <taxon>Eukaryota</taxon>
        <taxon>Metazoa</taxon>
        <taxon>Porifera</taxon>
        <taxon>Demospongiae</taxon>
        <taxon>Heteroscleromorpha</taxon>
        <taxon>Haplosclerida</taxon>
        <taxon>Niphatidae</taxon>
        <taxon>Amphimedon</taxon>
    </lineage>
</organism>
<dbReference type="EnsemblMetazoa" id="XM_011405113.1">
    <property type="protein sequence ID" value="XP_011403415.1"/>
    <property type="gene ID" value="LOC105312454"/>
</dbReference>
<sequence>MAVYAALINVIPKLGYDSLRSLQVKVITSLVTGIDIFAVLPMGYGKSLCYLVLPLLHDILGSAEDDHSIIVVVNPLKALLEDQVCSSSKRRVKSAYICEDTKEDKRMKEGVLKGDYQIVYFTPESLLGSKKLRVIGNVYSKRLKTIVFDEAHCLNKWGESFRDMLLHVGEICSLIPPHVSVLALTATISCSSREEVQSLFFGFLKDECFLFNVTCGDMT</sequence>
<proteinExistence type="inferred from homology"/>
<dbReference type="PANTHER" id="PTHR13710:SF120">
    <property type="entry name" value="BIFUNCTIONAL 3'-5' EXONUCLEASE_ATP-DEPENDENT HELICASE WRN"/>
    <property type="match status" value="1"/>
</dbReference>
<dbReference type="InterPro" id="IPR027417">
    <property type="entry name" value="P-loop_NTPase"/>
</dbReference>
<dbReference type="GO" id="GO:0000724">
    <property type="term" value="P:double-strand break repair via homologous recombination"/>
    <property type="evidence" value="ECO:0007669"/>
    <property type="project" value="TreeGrafter"/>
</dbReference>
<dbReference type="SUPFAM" id="SSF52540">
    <property type="entry name" value="P-loop containing nucleoside triphosphate hydrolases"/>
    <property type="match status" value="1"/>
</dbReference>
<dbReference type="Proteomes" id="UP000007879">
    <property type="component" value="Unassembled WGS sequence"/>
</dbReference>
<protein>
    <recommendedName>
        <fullName evidence="2">Helicase ATP-binding domain-containing protein</fullName>
    </recommendedName>
</protein>
<dbReference type="Gene3D" id="3.40.50.300">
    <property type="entry name" value="P-loop containing nucleotide triphosphate hydrolases"/>
    <property type="match status" value="1"/>
</dbReference>
<dbReference type="PANTHER" id="PTHR13710">
    <property type="entry name" value="DNA HELICASE RECQ FAMILY MEMBER"/>
    <property type="match status" value="1"/>
</dbReference>
<evidence type="ECO:0000256" key="1">
    <source>
        <dbReference type="ARBA" id="ARBA00005446"/>
    </source>
</evidence>
<accession>A0AAN0IKX3</accession>
<dbReference type="GO" id="GO:0005524">
    <property type="term" value="F:ATP binding"/>
    <property type="evidence" value="ECO:0007669"/>
    <property type="project" value="InterPro"/>
</dbReference>
<dbReference type="SMART" id="SM00487">
    <property type="entry name" value="DEXDc"/>
    <property type="match status" value="1"/>
</dbReference>
<dbReference type="GO" id="GO:0005737">
    <property type="term" value="C:cytoplasm"/>
    <property type="evidence" value="ECO:0007669"/>
    <property type="project" value="TreeGrafter"/>
</dbReference>
<dbReference type="GO" id="GO:0009378">
    <property type="term" value="F:four-way junction helicase activity"/>
    <property type="evidence" value="ECO:0007669"/>
    <property type="project" value="TreeGrafter"/>
</dbReference>
<dbReference type="AlphaFoldDB" id="A0AAN0IKX3"/>
<dbReference type="Pfam" id="PF00270">
    <property type="entry name" value="DEAD"/>
    <property type="match status" value="1"/>
</dbReference>
<dbReference type="GO" id="GO:0003676">
    <property type="term" value="F:nucleic acid binding"/>
    <property type="evidence" value="ECO:0007669"/>
    <property type="project" value="InterPro"/>
</dbReference>
<comment type="similarity">
    <text evidence="1">Belongs to the helicase family. RecQ subfamily.</text>
</comment>
<dbReference type="KEGG" id="aqu:105312454"/>
<feature type="domain" description="Helicase ATP-binding" evidence="2">
    <location>
        <begin position="27"/>
        <end position="206"/>
    </location>
</feature>
<reference evidence="3" key="2">
    <citation type="submission" date="2024-06" db="UniProtKB">
        <authorList>
            <consortium name="EnsemblMetazoa"/>
        </authorList>
    </citation>
    <scope>IDENTIFICATION</scope>
</reference>
<dbReference type="GO" id="GO:0005634">
    <property type="term" value="C:nucleus"/>
    <property type="evidence" value="ECO:0007669"/>
    <property type="project" value="TreeGrafter"/>
</dbReference>
<dbReference type="InterPro" id="IPR011545">
    <property type="entry name" value="DEAD/DEAH_box_helicase_dom"/>
</dbReference>
<keyword evidence="4" id="KW-1185">Reference proteome</keyword>
<dbReference type="InterPro" id="IPR014001">
    <property type="entry name" value="Helicase_ATP-bd"/>
</dbReference>
<evidence type="ECO:0000313" key="4">
    <source>
        <dbReference type="Proteomes" id="UP000007879"/>
    </source>
</evidence>
<dbReference type="PROSITE" id="PS51192">
    <property type="entry name" value="HELICASE_ATP_BIND_1"/>
    <property type="match status" value="1"/>
</dbReference>